<keyword evidence="4 6" id="KW-1133">Transmembrane helix</keyword>
<evidence type="ECO:0000256" key="5">
    <source>
        <dbReference type="ARBA" id="ARBA00023136"/>
    </source>
</evidence>
<dbReference type="PANTHER" id="PTHR39087:SF2">
    <property type="entry name" value="UPF0104 MEMBRANE PROTEIN MJ1595"/>
    <property type="match status" value="1"/>
</dbReference>
<name>A0A5P8E4T0_9BACT</name>
<evidence type="ECO:0000313" key="7">
    <source>
        <dbReference type="EMBL" id="QFQ11971.1"/>
    </source>
</evidence>
<feature type="transmembrane region" description="Helical" evidence="6">
    <location>
        <begin position="120"/>
        <end position="145"/>
    </location>
</feature>
<dbReference type="PANTHER" id="PTHR39087">
    <property type="entry name" value="UPF0104 MEMBRANE PROTEIN MJ1595"/>
    <property type="match status" value="1"/>
</dbReference>
<dbReference type="AlphaFoldDB" id="A0A5P8E4T0"/>
<dbReference type="Proteomes" id="UP000249375">
    <property type="component" value="Chromosome"/>
</dbReference>
<keyword evidence="3 6" id="KW-0812">Transmembrane</keyword>
<dbReference type="GO" id="GO:0005886">
    <property type="term" value="C:plasma membrane"/>
    <property type="evidence" value="ECO:0007669"/>
    <property type="project" value="UniProtKB-SubCell"/>
</dbReference>
<dbReference type="RefSeq" id="WP_111898931.1">
    <property type="nucleotide sequence ID" value="NZ_CP033459.1"/>
</dbReference>
<keyword evidence="8" id="KW-1185">Reference proteome</keyword>
<protein>
    <submittedName>
        <fullName evidence="7">UPF0104 family protein</fullName>
    </submittedName>
</protein>
<evidence type="ECO:0000256" key="2">
    <source>
        <dbReference type="ARBA" id="ARBA00022475"/>
    </source>
</evidence>
<evidence type="ECO:0000256" key="6">
    <source>
        <dbReference type="SAM" id="Phobius"/>
    </source>
</evidence>
<dbReference type="Pfam" id="PF03706">
    <property type="entry name" value="LPG_synthase_TM"/>
    <property type="match status" value="1"/>
</dbReference>
<gene>
    <name evidence="7" type="ORF">C7Y71_002415</name>
</gene>
<dbReference type="EMBL" id="CP033459">
    <property type="protein sequence ID" value="QFQ11971.1"/>
    <property type="molecule type" value="Genomic_DNA"/>
</dbReference>
<dbReference type="OrthoDB" id="9774820at2"/>
<keyword evidence="2" id="KW-1003">Cell membrane</keyword>
<feature type="transmembrane region" description="Helical" evidence="6">
    <location>
        <begin position="151"/>
        <end position="172"/>
    </location>
</feature>
<feature type="transmembrane region" description="Helical" evidence="6">
    <location>
        <begin position="256"/>
        <end position="276"/>
    </location>
</feature>
<dbReference type="KEGG" id="alq:C7Y71_002415"/>
<feature type="transmembrane region" description="Helical" evidence="6">
    <location>
        <begin position="39"/>
        <end position="63"/>
    </location>
</feature>
<evidence type="ECO:0000256" key="3">
    <source>
        <dbReference type="ARBA" id="ARBA00022692"/>
    </source>
</evidence>
<feature type="transmembrane region" description="Helical" evidence="6">
    <location>
        <begin position="233"/>
        <end position="250"/>
    </location>
</feature>
<reference evidence="7 8" key="1">
    <citation type="submission" date="2018-11" db="EMBL/GenBank/DDBJ databases">
        <authorList>
            <person name="Na S.W."/>
            <person name="Baik M."/>
        </authorList>
    </citation>
    <scope>NUCLEOTIDE SEQUENCE [LARGE SCALE GENOMIC DNA]</scope>
    <source>
        <strain evidence="7 8">E39</strain>
    </source>
</reference>
<feature type="transmembrane region" description="Helical" evidence="6">
    <location>
        <begin position="288"/>
        <end position="308"/>
    </location>
</feature>
<organism evidence="7 8">
    <name type="scientific">Pseudoprevotella muciniphila</name>
    <dbReference type="NCBI Taxonomy" id="2133944"/>
    <lineage>
        <taxon>Bacteria</taxon>
        <taxon>Pseudomonadati</taxon>
        <taxon>Bacteroidota</taxon>
        <taxon>Bacteroidia</taxon>
        <taxon>Bacteroidales</taxon>
        <taxon>Prevotellaceae</taxon>
        <taxon>Pseudoprevotella</taxon>
    </lineage>
</organism>
<comment type="subcellular location">
    <subcellularLocation>
        <location evidence="1">Cell membrane</location>
        <topology evidence="1">Multi-pass membrane protein</topology>
    </subcellularLocation>
</comment>
<keyword evidence="5 6" id="KW-0472">Membrane</keyword>
<dbReference type="InterPro" id="IPR022791">
    <property type="entry name" value="L-PG_synthase/AglD"/>
</dbReference>
<evidence type="ECO:0000256" key="4">
    <source>
        <dbReference type="ARBA" id="ARBA00022989"/>
    </source>
</evidence>
<proteinExistence type="predicted"/>
<sequence>MKARYRNLFFLFGLIAIAVMIYSFDVTWEGFVNALNRGGFYLLAVIGVWVFVYAFNALAYQIIVNTGAEGNRLSFLQAFRLTVSGFAFSYTTPFGSGGAPYRIMELSSYIGMNRAMSSTVLYSMMHIFSHFCLWVTAAILFPIIYFERTTILIWAFIAILLAVSALVAYFFYRGYKNGMIVKCSRLLMKIPFLRNAVRNFFEKNQENMEQIDRNIAYLHERPKAFYSSLGSEYLARVINSLEFYFILLALGVDVSFWDGLFVLAFSSLIGNMLFFFPMQLGAREGGLAAVLGIIGKASGGVGIYTSIFTRIRELFWIAVGVAFVKFGNKLKQK</sequence>
<evidence type="ECO:0000256" key="1">
    <source>
        <dbReference type="ARBA" id="ARBA00004651"/>
    </source>
</evidence>
<accession>A0A5P8E4T0</accession>
<evidence type="ECO:0000313" key="8">
    <source>
        <dbReference type="Proteomes" id="UP000249375"/>
    </source>
</evidence>